<accession>A0A368RN59</accession>
<name>A0A368RN59_SETIT</name>
<dbReference type="AlphaFoldDB" id="A0A368RN59"/>
<reference evidence="1" key="2">
    <citation type="submission" date="2015-07" db="EMBL/GenBank/DDBJ databases">
        <authorList>
            <person name="Noorani M."/>
        </authorList>
    </citation>
    <scope>NUCLEOTIDE SEQUENCE</scope>
    <source>
        <strain evidence="1">Yugu1</strain>
    </source>
</reference>
<organism evidence="1">
    <name type="scientific">Setaria italica</name>
    <name type="common">Foxtail millet</name>
    <name type="synonym">Panicum italicum</name>
    <dbReference type="NCBI Taxonomy" id="4555"/>
    <lineage>
        <taxon>Eukaryota</taxon>
        <taxon>Viridiplantae</taxon>
        <taxon>Streptophyta</taxon>
        <taxon>Embryophyta</taxon>
        <taxon>Tracheophyta</taxon>
        <taxon>Spermatophyta</taxon>
        <taxon>Magnoliopsida</taxon>
        <taxon>Liliopsida</taxon>
        <taxon>Poales</taxon>
        <taxon>Poaceae</taxon>
        <taxon>PACMAD clade</taxon>
        <taxon>Panicoideae</taxon>
        <taxon>Panicodae</taxon>
        <taxon>Paniceae</taxon>
        <taxon>Cenchrinae</taxon>
        <taxon>Setaria</taxon>
    </lineage>
</organism>
<reference evidence="1" key="1">
    <citation type="journal article" date="2012" name="Nat. Biotechnol.">
        <title>Reference genome sequence of the model plant Setaria.</title>
        <authorList>
            <person name="Bennetzen J.L."/>
            <person name="Schmutz J."/>
            <person name="Wang H."/>
            <person name="Percifield R."/>
            <person name="Hawkins J."/>
            <person name="Pontaroli A.C."/>
            <person name="Estep M."/>
            <person name="Feng L."/>
            <person name="Vaughn J.N."/>
            <person name="Grimwood J."/>
            <person name="Jenkins J."/>
            <person name="Barry K."/>
            <person name="Lindquist E."/>
            <person name="Hellsten U."/>
            <person name="Deshpande S."/>
            <person name="Wang X."/>
            <person name="Wu X."/>
            <person name="Mitros T."/>
            <person name="Triplett J."/>
            <person name="Yang X."/>
            <person name="Ye C.Y."/>
            <person name="Mauro-Herrera M."/>
            <person name="Wang L."/>
            <person name="Li P."/>
            <person name="Sharma M."/>
            <person name="Sharma R."/>
            <person name="Ronald P.C."/>
            <person name="Panaud O."/>
            <person name="Kellogg E.A."/>
            <person name="Brutnell T.P."/>
            <person name="Doust A.N."/>
            <person name="Tuskan G.A."/>
            <person name="Rokhsar D."/>
            <person name="Devos K.M."/>
        </authorList>
    </citation>
    <scope>NUCLEOTIDE SEQUENCE [LARGE SCALE GENOMIC DNA]</scope>
    <source>
        <strain evidence="1">Yugu1</strain>
    </source>
</reference>
<proteinExistence type="predicted"/>
<dbReference type="EMBL" id="CM003533">
    <property type="protein sequence ID" value="RCV31601.1"/>
    <property type="molecule type" value="Genomic_DNA"/>
</dbReference>
<evidence type="ECO:0000313" key="1">
    <source>
        <dbReference type="EMBL" id="RCV31601.1"/>
    </source>
</evidence>
<sequence length="51" mass="5536">MEGDGSVVWMEETGKGGGMDEAAWKEDSGDVLLPYSFQFPIKPSLQIELGC</sequence>
<protein>
    <submittedName>
        <fullName evidence="1">Uncharacterized protein</fullName>
    </submittedName>
</protein>
<gene>
    <name evidence="1" type="ORF">SETIT_6G190800v2</name>
</gene>